<evidence type="ECO:0000256" key="1">
    <source>
        <dbReference type="ARBA" id="ARBA00007074"/>
    </source>
</evidence>
<dbReference type="Gene3D" id="3.90.1720.10">
    <property type="entry name" value="endopeptidase domain like (from Nostoc punctiforme)"/>
    <property type="match status" value="1"/>
</dbReference>
<dbReference type="InterPro" id="IPR038765">
    <property type="entry name" value="Papain-like_cys_pep_sf"/>
</dbReference>
<dbReference type="InterPro" id="IPR051794">
    <property type="entry name" value="PG_Endopeptidase_C40"/>
</dbReference>
<comment type="caution">
    <text evidence="7">The sequence shown here is derived from an EMBL/GenBank/DDBJ whole genome shotgun (WGS) entry which is preliminary data.</text>
</comment>
<evidence type="ECO:0000259" key="6">
    <source>
        <dbReference type="PROSITE" id="PS51935"/>
    </source>
</evidence>
<accession>A0ABS7RPR8</accession>
<comment type="similarity">
    <text evidence="1">Belongs to the peptidase C40 family.</text>
</comment>
<feature type="signal peptide" evidence="5">
    <location>
        <begin position="1"/>
        <end position="23"/>
    </location>
</feature>
<name>A0ABS7RPR8_9ACTN</name>
<dbReference type="RefSeq" id="WP_221026324.1">
    <property type="nucleotide sequence ID" value="NZ_JAIEZQ010000003.1"/>
</dbReference>
<reference evidence="7 8" key="1">
    <citation type="submission" date="2021-08" db="EMBL/GenBank/DDBJ databases">
        <title>Nocardioides bacterium WL0053 sp. nov., isolated from the sediment.</title>
        <authorList>
            <person name="Wang L."/>
            <person name="Zhang D."/>
            <person name="Zhang A."/>
        </authorList>
    </citation>
    <scope>NUCLEOTIDE SEQUENCE [LARGE SCALE GENOMIC DNA]</scope>
    <source>
        <strain evidence="7 8">WL0053</strain>
    </source>
</reference>
<dbReference type="EMBL" id="JAIEZQ010000003">
    <property type="protein sequence ID" value="MBY9076527.1"/>
    <property type="molecule type" value="Genomic_DNA"/>
</dbReference>
<dbReference type="SUPFAM" id="SSF54001">
    <property type="entry name" value="Cysteine proteinases"/>
    <property type="match status" value="1"/>
</dbReference>
<dbReference type="PANTHER" id="PTHR47359">
    <property type="entry name" value="PEPTIDOGLYCAN DL-ENDOPEPTIDASE CWLO"/>
    <property type="match status" value="1"/>
</dbReference>
<dbReference type="Proteomes" id="UP000754710">
    <property type="component" value="Unassembled WGS sequence"/>
</dbReference>
<keyword evidence="4" id="KW-0788">Thiol protease</keyword>
<evidence type="ECO:0000256" key="4">
    <source>
        <dbReference type="ARBA" id="ARBA00022807"/>
    </source>
</evidence>
<feature type="domain" description="NlpC/P60" evidence="6">
    <location>
        <begin position="29"/>
        <end position="154"/>
    </location>
</feature>
<evidence type="ECO:0000256" key="3">
    <source>
        <dbReference type="ARBA" id="ARBA00022801"/>
    </source>
</evidence>
<feature type="chain" id="PRO_5045679286" evidence="5">
    <location>
        <begin position="24"/>
        <end position="154"/>
    </location>
</feature>
<protein>
    <submittedName>
        <fullName evidence="7">C40 family peptidase</fullName>
    </submittedName>
</protein>
<dbReference type="InterPro" id="IPR000064">
    <property type="entry name" value="NLP_P60_dom"/>
</dbReference>
<keyword evidence="5" id="KW-0732">Signal</keyword>
<dbReference type="PROSITE" id="PS51935">
    <property type="entry name" value="NLPC_P60"/>
    <property type="match status" value="1"/>
</dbReference>
<evidence type="ECO:0000256" key="5">
    <source>
        <dbReference type="SAM" id="SignalP"/>
    </source>
</evidence>
<evidence type="ECO:0000313" key="8">
    <source>
        <dbReference type="Proteomes" id="UP000754710"/>
    </source>
</evidence>
<evidence type="ECO:0000313" key="7">
    <source>
        <dbReference type="EMBL" id="MBY9076527.1"/>
    </source>
</evidence>
<organism evidence="7 8">
    <name type="scientific">Nocardioides jiangsuensis</name>
    <dbReference type="NCBI Taxonomy" id="2866161"/>
    <lineage>
        <taxon>Bacteria</taxon>
        <taxon>Bacillati</taxon>
        <taxon>Actinomycetota</taxon>
        <taxon>Actinomycetes</taxon>
        <taxon>Propionibacteriales</taxon>
        <taxon>Nocardioidaceae</taxon>
        <taxon>Nocardioides</taxon>
    </lineage>
</organism>
<dbReference type="Pfam" id="PF00877">
    <property type="entry name" value="NLPC_P60"/>
    <property type="match status" value="1"/>
</dbReference>
<keyword evidence="2" id="KW-0645">Protease</keyword>
<sequence length="154" mass="17313">MRSFAALPLLLVMFLVASTFALATPAEARTARQSRIYDGFRIVANQKGDPYQYGADGPGAFDCSGLTYYSFRKAGFSNIPRTSDAQARWTDRIKRKNMRKGDLMFFYDGGGVYHVGVFAGWKNGERKIIHAPYGGQNVHRSSVWTNKWFPGTLR</sequence>
<keyword evidence="8" id="KW-1185">Reference proteome</keyword>
<gene>
    <name evidence="7" type="ORF">K1X13_16960</name>
</gene>
<proteinExistence type="inferred from homology"/>
<evidence type="ECO:0000256" key="2">
    <source>
        <dbReference type="ARBA" id="ARBA00022670"/>
    </source>
</evidence>
<dbReference type="PANTHER" id="PTHR47359:SF3">
    <property type="entry name" value="NLP_P60 DOMAIN-CONTAINING PROTEIN-RELATED"/>
    <property type="match status" value="1"/>
</dbReference>
<keyword evidence="3" id="KW-0378">Hydrolase</keyword>